<evidence type="ECO:0000313" key="1">
    <source>
        <dbReference type="EMBL" id="PQL93158.1"/>
    </source>
</evidence>
<evidence type="ECO:0000313" key="2">
    <source>
        <dbReference type="Proteomes" id="UP000238042"/>
    </source>
</evidence>
<keyword evidence="2" id="KW-1185">Reference proteome</keyword>
<gene>
    <name evidence="1" type="ORF">C4S77_05730</name>
</gene>
<organism evidence="1 2">
    <name type="scientific">Apibacter adventoris</name>
    <dbReference type="NCBI Taxonomy" id="1679466"/>
    <lineage>
        <taxon>Bacteria</taxon>
        <taxon>Pseudomonadati</taxon>
        <taxon>Bacteroidota</taxon>
        <taxon>Flavobacteriia</taxon>
        <taxon>Flavobacteriales</taxon>
        <taxon>Weeksellaceae</taxon>
        <taxon>Apibacter</taxon>
    </lineage>
</organism>
<dbReference type="PROSITE" id="PS51257">
    <property type="entry name" value="PROKAR_LIPOPROTEIN"/>
    <property type="match status" value="1"/>
</dbReference>
<dbReference type="EMBL" id="PSZM01000036">
    <property type="protein sequence ID" value="PQL93158.1"/>
    <property type="molecule type" value="Genomic_DNA"/>
</dbReference>
<dbReference type="OrthoDB" id="1274803at2"/>
<accession>A0A2S8AE63</accession>
<dbReference type="AlphaFoldDB" id="A0A2S8AE63"/>
<dbReference type="RefSeq" id="WP_105192084.1">
    <property type="nucleotide sequence ID" value="NZ_PSZM01000036.1"/>
</dbReference>
<name>A0A2S8AE63_9FLAO</name>
<protein>
    <submittedName>
        <fullName evidence="1">Uncharacterized protein</fullName>
    </submittedName>
</protein>
<proteinExistence type="predicted"/>
<dbReference type="Proteomes" id="UP000238042">
    <property type="component" value="Unassembled WGS sequence"/>
</dbReference>
<sequence>MKNNFLYITLIIISCTLVFCKGQDKEKSLIEIKNKVDSYSFDNILKCGDFSFENGYFVTADYGCIYSPKENNNLGNILIYYIPKNGINLNTEESVKEINELSIDELKRKFNIYVFLIEKKYLNYNKSGDPIYYQKDNYMEKLFTNNLNEWELLDSIKIQSLNENNLEQEWRENFINTKIQKLRTNNFITVNNISEKWYGNYSVWLDYGDIGGQKVGYEIIIEITKDSIKATGDGFQMSFIDLLTAKEENSKLILYHSRNLYGYKQGGGMNPEFVLIEDKGNYYLTTQWVSQDVITKPKKLGYEIIKKK</sequence>
<reference evidence="1 2" key="1">
    <citation type="submission" date="2018-02" db="EMBL/GenBank/DDBJ databases">
        <title>Genome sequences of Apibacter spp., gut symbionts of Asian honey bees.</title>
        <authorList>
            <person name="Kwong W.K."/>
            <person name="Steele M.I."/>
            <person name="Moran N.A."/>
        </authorList>
    </citation>
    <scope>NUCLEOTIDE SEQUENCE [LARGE SCALE GENOMIC DNA]</scope>
    <source>
        <strain evidence="2">wkB301</strain>
    </source>
</reference>
<comment type="caution">
    <text evidence="1">The sequence shown here is derived from an EMBL/GenBank/DDBJ whole genome shotgun (WGS) entry which is preliminary data.</text>
</comment>